<dbReference type="Proteomes" id="UP001085076">
    <property type="component" value="Miscellaneous, Linkage group lg05"/>
</dbReference>
<reference evidence="3" key="1">
    <citation type="submission" date="2021-03" db="EMBL/GenBank/DDBJ databases">
        <authorList>
            <person name="Li Z."/>
            <person name="Yang C."/>
        </authorList>
    </citation>
    <scope>NUCLEOTIDE SEQUENCE</scope>
    <source>
        <strain evidence="3">Dzin_1.0</strain>
        <tissue evidence="3">Leaf</tissue>
    </source>
</reference>
<feature type="compositionally biased region" description="Polar residues" evidence="1">
    <location>
        <begin position="17"/>
        <end position="28"/>
    </location>
</feature>
<evidence type="ECO:0000256" key="1">
    <source>
        <dbReference type="SAM" id="MobiDB-lite"/>
    </source>
</evidence>
<sequence length="360" mass="39281">MVPARNLLRRHYDSYGSCFSDQLHQPKTSMKLAPPLIMAEDEDTRIGGDEEEEEEEEEEEGEGPAGTTTSKDSTTGDHDHDHDDWLQLGIGSQGNQIISNETPPSPMKVAAAGKMPGGETRRLMELPLFSDSPIGGGSRRPVAAPVIGTVVSGGADAAAAAATVMPSSLFPSAGVQVRPWGLWSPNHPMLASTSAVSSHHQYYLPQLQPRQYDYRQFVYPNSWSLGSPAMAIGEGSSAAASGLRIVSPPRRPQAGVWFVLEAAKNQGREPFLPQIPKSYLRIKDGRMTVRLLMKYLVNKLGLEDESQVEITCRGQQLLPLWTLQHVRDNVWFSGEAVMALLLPESPAADQVMALQYGRRA</sequence>
<organism evidence="3 4">
    <name type="scientific">Dioscorea zingiberensis</name>
    <dbReference type="NCBI Taxonomy" id="325984"/>
    <lineage>
        <taxon>Eukaryota</taxon>
        <taxon>Viridiplantae</taxon>
        <taxon>Streptophyta</taxon>
        <taxon>Embryophyta</taxon>
        <taxon>Tracheophyta</taxon>
        <taxon>Spermatophyta</taxon>
        <taxon>Magnoliopsida</taxon>
        <taxon>Liliopsida</taxon>
        <taxon>Dioscoreales</taxon>
        <taxon>Dioscoreaceae</taxon>
        <taxon>Dioscorea</taxon>
    </lineage>
</organism>
<dbReference type="AlphaFoldDB" id="A0A9D5CHQ7"/>
<name>A0A9D5CHQ7_9LILI</name>
<feature type="domain" description="RAWUL" evidence="2">
    <location>
        <begin position="286"/>
        <end position="340"/>
    </location>
</feature>
<protein>
    <recommendedName>
        <fullName evidence="2">RAWUL domain-containing protein</fullName>
    </recommendedName>
</protein>
<dbReference type="Gene3D" id="3.10.20.90">
    <property type="entry name" value="Phosphatidylinositol 3-kinase Catalytic Subunit, Chain A, domain 1"/>
    <property type="match status" value="1"/>
</dbReference>
<accession>A0A9D5CHQ7</accession>
<dbReference type="PANTHER" id="PTHR47290">
    <property type="entry name" value="RING FINGER PROTEIN"/>
    <property type="match status" value="1"/>
</dbReference>
<feature type="region of interest" description="Disordered" evidence="1">
    <location>
        <begin position="17"/>
        <end position="85"/>
    </location>
</feature>
<dbReference type="OrthoDB" id="1932457at2759"/>
<gene>
    <name evidence="3" type="ORF">J5N97_021525</name>
</gene>
<dbReference type="InterPro" id="IPR044171">
    <property type="entry name" value="LAX2-like"/>
</dbReference>
<proteinExistence type="predicted"/>
<dbReference type="EMBL" id="JAGGNH010000005">
    <property type="protein sequence ID" value="KAJ0973566.1"/>
    <property type="molecule type" value="Genomic_DNA"/>
</dbReference>
<dbReference type="PANTHER" id="PTHR47290:SF4">
    <property type="entry name" value="RING FINGER PROTEIN"/>
    <property type="match status" value="1"/>
</dbReference>
<evidence type="ECO:0000259" key="2">
    <source>
        <dbReference type="Pfam" id="PF16207"/>
    </source>
</evidence>
<dbReference type="Pfam" id="PF16207">
    <property type="entry name" value="RAWUL"/>
    <property type="match status" value="1"/>
</dbReference>
<reference evidence="3" key="2">
    <citation type="journal article" date="2022" name="Hortic Res">
        <title>The genome of Dioscorea zingiberensis sheds light on the biosynthesis, origin and evolution of the medicinally important diosgenin saponins.</title>
        <authorList>
            <person name="Li Y."/>
            <person name="Tan C."/>
            <person name="Li Z."/>
            <person name="Guo J."/>
            <person name="Li S."/>
            <person name="Chen X."/>
            <person name="Wang C."/>
            <person name="Dai X."/>
            <person name="Yang H."/>
            <person name="Song W."/>
            <person name="Hou L."/>
            <person name="Xu J."/>
            <person name="Tong Z."/>
            <person name="Xu A."/>
            <person name="Yuan X."/>
            <person name="Wang W."/>
            <person name="Yang Q."/>
            <person name="Chen L."/>
            <person name="Sun Z."/>
            <person name="Wang K."/>
            <person name="Pan B."/>
            <person name="Chen J."/>
            <person name="Bao Y."/>
            <person name="Liu F."/>
            <person name="Qi X."/>
            <person name="Gang D.R."/>
            <person name="Wen J."/>
            <person name="Li J."/>
        </authorList>
    </citation>
    <scope>NUCLEOTIDE SEQUENCE</scope>
    <source>
        <strain evidence="3">Dzin_1.0</strain>
    </source>
</reference>
<comment type="caution">
    <text evidence="3">The sequence shown here is derived from an EMBL/GenBank/DDBJ whole genome shotgun (WGS) entry which is preliminary data.</text>
</comment>
<dbReference type="InterPro" id="IPR032443">
    <property type="entry name" value="RAWUL"/>
</dbReference>
<evidence type="ECO:0000313" key="4">
    <source>
        <dbReference type="Proteomes" id="UP001085076"/>
    </source>
</evidence>
<evidence type="ECO:0000313" key="3">
    <source>
        <dbReference type="EMBL" id="KAJ0973566.1"/>
    </source>
</evidence>
<feature type="compositionally biased region" description="Basic and acidic residues" evidence="1">
    <location>
        <begin position="74"/>
        <end position="85"/>
    </location>
</feature>
<keyword evidence="4" id="KW-1185">Reference proteome</keyword>
<feature type="compositionally biased region" description="Acidic residues" evidence="1">
    <location>
        <begin position="39"/>
        <end position="62"/>
    </location>
</feature>